<gene>
    <name evidence="3" type="ORF">Poli38472_011803</name>
</gene>
<dbReference type="OrthoDB" id="165492at2759"/>
<comment type="caution">
    <text evidence="3">The sequence shown here is derived from an EMBL/GenBank/DDBJ whole genome shotgun (WGS) entry which is preliminary data.</text>
</comment>
<keyword evidence="1" id="KW-0175">Coiled coil</keyword>
<keyword evidence="4" id="KW-1185">Reference proteome</keyword>
<evidence type="ECO:0000256" key="2">
    <source>
        <dbReference type="SAM" id="MobiDB-lite"/>
    </source>
</evidence>
<dbReference type="Proteomes" id="UP000794436">
    <property type="component" value="Unassembled WGS sequence"/>
</dbReference>
<evidence type="ECO:0000313" key="4">
    <source>
        <dbReference type="Proteomes" id="UP000794436"/>
    </source>
</evidence>
<feature type="region of interest" description="Disordered" evidence="2">
    <location>
        <begin position="261"/>
        <end position="291"/>
    </location>
</feature>
<dbReference type="EMBL" id="SPLM01000112">
    <property type="protein sequence ID" value="TMW58215.1"/>
    <property type="molecule type" value="Genomic_DNA"/>
</dbReference>
<sequence>MAAPSSNDARKPNASATDLELHLLQSFGAFASDKVLASYVYVKQSSRILDFLASTTEHVVTKSGLATLVGFLFRQYQRLGHPWVQYVDDAMGRRIIDAFVNVLWLAKQQQDAATQAEEPSALESGDALQQAIKLSYQERVQALLQGQVPRLQELLAPSPAPVMVMDLQDFVPKDEMERLKEESQEQMGEMQREMTQLREQLKLIEREKQQVEQQLTDVHNYQESERGRRFQEMEEELARTKLEASQKAQDHRKLELVIEAMRKKRKGGRSSRSVAASSDGPPSPSRTTTGA</sequence>
<name>A0A8K1FCD9_PYTOL</name>
<protein>
    <submittedName>
        <fullName evidence="3">Uncharacterized protein</fullName>
    </submittedName>
</protein>
<reference evidence="3" key="1">
    <citation type="submission" date="2019-03" db="EMBL/GenBank/DDBJ databases">
        <title>Long read genome sequence of the mycoparasitic Pythium oligandrum ATCC 38472 isolated from sugarbeet rhizosphere.</title>
        <authorList>
            <person name="Gaulin E."/>
        </authorList>
    </citation>
    <scope>NUCLEOTIDE SEQUENCE</scope>
    <source>
        <strain evidence="3">ATCC 38472_TT</strain>
    </source>
</reference>
<evidence type="ECO:0000256" key="1">
    <source>
        <dbReference type="SAM" id="Coils"/>
    </source>
</evidence>
<accession>A0A8K1FCD9</accession>
<feature type="coiled-coil region" evidence="1">
    <location>
        <begin position="173"/>
        <end position="250"/>
    </location>
</feature>
<proteinExistence type="predicted"/>
<organism evidence="3 4">
    <name type="scientific">Pythium oligandrum</name>
    <name type="common">Mycoparasitic fungus</name>
    <dbReference type="NCBI Taxonomy" id="41045"/>
    <lineage>
        <taxon>Eukaryota</taxon>
        <taxon>Sar</taxon>
        <taxon>Stramenopiles</taxon>
        <taxon>Oomycota</taxon>
        <taxon>Peronosporomycetes</taxon>
        <taxon>Pythiales</taxon>
        <taxon>Pythiaceae</taxon>
        <taxon>Pythium</taxon>
    </lineage>
</organism>
<evidence type="ECO:0000313" key="3">
    <source>
        <dbReference type="EMBL" id="TMW58215.1"/>
    </source>
</evidence>
<dbReference type="AlphaFoldDB" id="A0A8K1FCD9"/>